<evidence type="ECO:0000313" key="7">
    <source>
        <dbReference type="EMBL" id="SDN61118.1"/>
    </source>
</evidence>
<accession>A0A1H0CTA6</accession>
<evidence type="ECO:0000256" key="2">
    <source>
        <dbReference type="ARBA" id="ARBA00023015"/>
    </source>
</evidence>
<dbReference type="InterPro" id="IPR013324">
    <property type="entry name" value="RNA_pol_sigma_r3/r4-like"/>
</dbReference>
<proteinExistence type="inferred from homology"/>
<feature type="domain" description="RNA polymerase sigma factor 70 region 4 type 2" evidence="6">
    <location>
        <begin position="74"/>
        <end position="125"/>
    </location>
</feature>
<evidence type="ECO:0000256" key="3">
    <source>
        <dbReference type="ARBA" id="ARBA00023082"/>
    </source>
</evidence>
<dbReference type="AlphaFoldDB" id="A0A1H0CTA6"/>
<dbReference type="GO" id="GO:0006352">
    <property type="term" value="P:DNA-templated transcription initiation"/>
    <property type="evidence" value="ECO:0007669"/>
    <property type="project" value="InterPro"/>
</dbReference>
<evidence type="ECO:0000256" key="1">
    <source>
        <dbReference type="ARBA" id="ARBA00010641"/>
    </source>
</evidence>
<feature type="compositionally biased region" description="Low complexity" evidence="5">
    <location>
        <begin position="194"/>
        <end position="210"/>
    </location>
</feature>
<evidence type="ECO:0000313" key="8">
    <source>
        <dbReference type="Proteomes" id="UP000199063"/>
    </source>
</evidence>
<dbReference type="Proteomes" id="UP000199063">
    <property type="component" value="Unassembled WGS sequence"/>
</dbReference>
<keyword evidence="4" id="KW-0804">Transcription</keyword>
<evidence type="ECO:0000256" key="5">
    <source>
        <dbReference type="SAM" id="MobiDB-lite"/>
    </source>
</evidence>
<evidence type="ECO:0000256" key="4">
    <source>
        <dbReference type="ARBA" id="ARBA00023163"/>
    </source>
</evidence>
<dbReference type="GO" id="GO:0003677">
    <property type="term" value="F:DNA binding"/>
    <property type="evidence" value="ECO:0007669"/>
    <property type="project" value="InterPro"/>
</dbReference>
<dbReference type="InterPro" id="IPR036388">
    <property type="entry name" value="WH-like_DNA-bd_sf"/>
</dbReference>
<dbReference type="InterPro" id="IPR013249">
    <property type="entry name" value="RNA_pol_sigma70_r4_t2"/>
</dbReference>
<dbReference type="PANTHER" id="PTHR30173:SF36">
    <property type="entry name" value="ECF RNA POLYMERASE SIGMA FACTOR SIGJ"/>
    <property type="match status" value="1"/>
</dbReference>
<keyword evidence="2" id="KW-0805">Transcription regulation</keyword>
<dbReference type="PANTHER" id="PTHR30173">
    <property type="entry name" value="SIGMA 19 FACTOR"/>
    <property type="match status" value="1"/>
</dbReference>
<sequence length="235" mass="25734">MVQEVWLRWQKTDRSAVVSPAAFLSVTTTRLAINVAKSAHTRREVCLGPRSPEPIDTSVEPEAGAQRAEAVELALRLVLERLTPMERAAYVLREAFEYAYSEIAEILQVSLANVRKIVSRARRRLSAGQRRTVDTTEHRRLVDTFVAAARTGDVASLEALLTPGCLTSVRRTRYPGRRLCTCPGPCARGQPRLRATASTAQRASRAGRGQRPYRPGTTDAPSRVDAVLGAALCGT</sequence>
<feature type="region of interest" description="Disordered" evidence="5">
    <location>
        <begin position="191"/>
        <end position="221"/>
    </location>
</feature>
<gene>
    <name evidence="7" type="ORF">SAMN05444921_13114</name>
</gene>
<dbReference type="Pfam" id="PF08281">
    <property type="entry name" value="Sigma70_r4_2"/>
    <property type="match status" value="1"/>
</dbReference>
<evidence type="ECO:0000259" key="6">
    <source>
        <dbReference type="Pfam" id="PF08281"/>
    </source>
</evidence>
<dbReference type="CDD" id="cd06171">
    <property type="entry name" value="Sigma70_r4"/>
    <property type="match status" value="1"/>
</dbReference>
<dbReference type="EMBL" id="FNHI01000031">
    <property type="protein sequence ID" value="SDN61118.1"/>
    <property type="molecule type" value="Genomic_DNA"/>
</dbReference>
<dbReference type="Gene3D" id="1.10.10.10">
    <property type="entry name" value="Winged helix-like DNA-binding domain superfamily/Winged helix DNA-binding domain"/>
    <property type="match status" value="1"/>
</dbReference>
<dbReference type="STRING" id="1196353.SAMN05444921_13114"/>
<keyword evidence="8" id="KW-1185">Reference proteome</keyword>
<protein>
    <submittedName>
        <fullName evidence="7">RNA polymerase sigma-70 factor, ECF subfamily</fullName>
    </submittedName>
</protein>
<organism evidence="7 8">
    <name type="scientific">Streptomyces wuyuanensis</name>
    <dbReference type="NCBI Taxonomy" id="1196353"/>
    <lineage>
        <taxon>Bacteria</taxon>
        <taxon>Bacillati</taxon>
        <taxon>Actinomycetota</taxon>
        <taxon>Actinomycetes</taxon>
        <taxon>Kitasatosporales</taxon>
        <taxon>Streptomycetaceae</taxon>
        <taxon>Streptomyces</taxon>
    </lineage>
</organism>
<keyword evidence="3" id="KW-0731">Sigma factor</keyword>
<reference evidence="8" key="1">
    <citation type="submission" date="2016-10" db="EMBL/GenBank/DDBJ databases">
        <authorList>
            <person name="Varghese N."/>
            <person name="Submissions S."/>
        </authorList>
    </citation>
    <scope>NUCLEOTIDE SEQUENCE [LARGE SCALE GENOMIC DNA]</scope>
    <source>
        <strain evidence="8">CGMCC 4.7042</strain>
    </source>
</reference>
<comment type="similarity">
    <text evidence="1">Belongs to the sigma-70 factor family. ECF subfamily.</text>
</comment>
<dbReference type="SUPFAM" id="SSF88659">
    <property type="entry name" value="Sigma3 and sigma4 domains of RNA polymerase sigma factors"/>
    <property type="match status" value="1"/>
</dbReference>
<name>A0A1H0CTA6_9ACTN</name>
<dbReference type="GO" id="GO:0016987">
    <property type="term" value="F:sigma factor activity"/>
    <property type="evidence" value="ECO:0007669"/>
    <property type="project" value="UniProtKB-KW"/>
</dbReference>
<dbReference type="InterPro" id="IPR052704">
    <property type="entry name" value="ECF_Sigma-70_Domain"/>
</dbReference>